<name>A0A834TV26_9FABA</name>
<gene>
    <name evidence="1" type="ORF">G2W53_022873</name>
</gene>
<evidence type="ECO:0000313" key="2">
    <source>
        <dbReference type="Proteomes" id="UP000634136"/>
    </source>
</evidence>
<dbReference type="AlphaFoldDB" id="A0A834TV26"/>
<dbReference type="Proteomes" id="UP000634136">
    <property type="component" value="Unassembled WGS sequence"/>
</dbReference>
<evidence type="ECO:0000313" key="1">
    <source>
        <dbReference type="EMBL" id="KAF7824729.1"/>
    </source>
</evidence>
<organism evidence="1 2">
    <name type="scientific">Senna tora</name>
    <dbReference type="NCBI Taxonomy" id="362788"/>
    <lineage>
        <taxon>Eukaryota</taxon>
        <taxon>Viridiplantae</taxon>
        <taxon>Streptophyta</taxon>
        <taxon>Embryophyta</taxon>
        <taxon>Tracheophyta</taxon>
        <taxon>Spermatophyta</taxon>
        <taxon>Magnoliopsida</taxon>
        <taxon>eudicotyledons</taxon>
        <taxon>Gunneridae</taxon>
        <taxon>Pentapetalae</taxon>
        <taxon>rosids</taxon>
        <taxon>fabids</taxon>
        <taxon>Fabales</taxon>
        <taxon>Fabaceae</taxon>
        <taxon>Caesalpinioideae</taxon>
        <taxon>Cassia clade</taxon>
        <taxon>Senna</taxon>
    </lineage>
</organism>
<protein>
    <submittedName>
        <fullName evidence="1">Uncharacterized protein</fullName>
    </submittedName>
</protein>
<sequence length="25" mass="2711">MALSGAIGARLFYPPTSTQMLKLLM</sequence>
<proteinExistence type="predicted"/>
<dbReference type="EMBL" id="JAAIUW010000007">
    <property type="protein sequence ID" value="KAF7824729.1"/>
    <property type="molecule type" value="Genomic_DNA"/>
</dbReference>
<comment type="caution">
    <text evidence="1">The sequence shown here is derived from an EMBL/GenBank/DDBJ whole genome shotgun (WGS) entry which is preliminary data.</text>
</comment>
<reference evidence="1" key="1">
    <citation type="submission" date="2020-09" db="EMBL/GenBank/DDBJ databases">
        <title>Genome-Enabled Discovery of Anthraquinone Biosynthesis in Senna tora.</title>
        <authorList>
            <person name="Kang S.-H."/>
            <person name="Pandey R.P."/>
            <person name="Lee C.-M."/>
            <person name="Sim J.-S."/>
            <person name="Jeong J.-T."/>
            <person name="Choi B.-S."/>
            <person name="Jung M."/>
            <person name="Ginzburg D."/>
            <person name="Zhao K."/>
            <person name="Won S.Y."/>
            <person name="Oh T.-J."/>
            <person name="Yu Y."/>
            <person name="Kim N.-H."/>
            <person name="Lee O.R."/>
            <person name="Lee T.-H."/>
            <person name="Bashyal P."/>
            <person name="Kim T.-S."/>
            <person name="Lee W.-H."/>
            <person name="Kawkins C."/>
            <person name="Kim C.-K."/>
            <person name="Kim J.S."/>
            <person name="Ahn B.O."/>
            <person name="Rhee S.Y."/>
            <person name="Sohng J.K."/>
        </authorList>
    </citation>
    <scope>NUCLEOTIDE SEQUENCE</scope>
    <source>
        <tissue evidence="1">Leaf</tissue>
    </source>
</reference>
<accession>A0A834TV26</accession>
<keyword evidence="2" id="KW-1185">Reference proteome</keyword>